<dbReference type="EMBL" id="SSFD01000121">
    <property type="protein sequence ID" value="TXH86083.1"/>
    <property type="molecule type" value="Genomic_DNA"/>
</dbReference>
<name>A0A5C7SR13_THASP</name>
<proteinExistence type="predicted"/>
<evidence type="ECO:0000256" key="1">
    <source>
        <dbReference type="SAM" id="SignalP"/>
    </source>
</evidence>
<organism evidence="2 3">
    <name type="scientific">Thauera aminoaromatica</name>
    <dbReference type="NCBI Taxonomy" id="164330"/>
    <lineage>
        <taxon>Bacteria</taxon>
        <taxon>Pseudomonadati</taxon>
        <taxon>Pseudomonadota</taxon>
        <taxon>Betaproteobacteria</taxon>
        <taxon>Rhodocyclales</taxon>
        <taxon>Zoogloeaceae</taxon>
        <taxon>Thauera</taxon>
    </lineage>
</organism>
<dbReference type="AlphaFoldDB" id="A0A5C7SR13"/>
<gene>
    <name evidence="2" type="ORF">E6Q80_08425</name>
</gene>
<comment type="caution">
    <text evidence="2">The sequence shown here is derived from an EMBL/GenBank/DDBJ whole genome shotgun (WGS) entry which is preliminary data.</text>
</comment>
<dbReference type="Proteomes" id="UP000321192">
    <property type="component" value="Unassembled WGS sequence"/>
</dbReference>
<feature type="chain" id="PRO_5023114020" evidence="1">
    <location>
        <begin position="24"/>
        <end position="107"/>
    </location>
</feature>
<reference evidence="2 3" key="1">
    <citation type="submission" date="2018-09" db="EMBL/GenBank/DDBJ databases">
        <title>Metagenome Assembled Genomes from an Advanced Water Purification Facility.</title>
        <authorList>
            <person name="Stamps B.W."/>
            <person name="Spear J.R."/>
        </authorList>
    </citation>
    <scope>NUCLEOTIDE SEQUENCE [LARGE SCALE GENOMIC DNA]</scope>
    <source>
        <strain evidence="2">Bin_27_1</strain>
    </source>
</reference>
<keyword evidence="1" id="KW-0732">Signal</keyword>
<protein>
    <submittedName>
        <fullName evidence="2">Uncharacterized protein</fullName>
    </submittedName>
</protein>
<evidence type="ECO:0000313" key="3">
    <source>
        <dbReference type="Proteomes" id="UP000321192"/>
    </source>
</evidence>
<feature type="signal peptide" evidence="1">
    <location>
        <begin position="1"/>
        <end position="23"/>
    </location>
</feature>
<accession>A0A5C7SR13</accession>
<sequence>MRVCLFAFLLVVPLGLSSAPALAQKAPAAPGAAAAANPPTPEWRRTDGYRFPALADSVRRLQYTTLAMQLREYCADRRVSDDFVRERLQRFGRITGRAETCASLRDY</sequence>
<evidence type="ECO:0000313" key="2">
    <source>
        <dbReference type="EMBL" id="TXH86083.1"/>
    </source>
</evidence>
<dbReference type="RefSeq" id="WP_276658196.1">
    <property type="nucleotide sequence ID" value="NZ_SSFD01000121.1"/>
</dbReference>